<evidence type="ECO:0000313" key="1">
    <source>
        <dbReference type="EMBL" id="GCE11535.1"/>
    </source>
</evidence>
<dbReference type="AlphaFoldDB" id="A0A401ZXH2"/>
<keyword evidence="2" id="KW-1185">Reference proteome</keyword>
<accession>A0A401ZXH2</accession>
<evidence type="ECO:0000313" key="2">
    <source>
        <dbReference type="Proteomes" id="UP000287352"/>
    </source>
</evidence>
<sequence>MEPLSHSSRIQVEVSERDAEHKALHIPVVKDLQFVIFNLIMPRMKLSKDEWQESDHKHKHNKEKDQ</sequence>
<dbReference type="EMBL" id="BIFR01000001">
    <property type="protein sequence ID" value="GCE11535.1"/>
    <property type="molecule type" value="Genomic_DNA"/>
</dbReference>
<organism evidence="1 2">
    <name type="scientific">Tengunoibacter tsumagoiensis</name>
    <dbReference type="NCBI Taxonomy" id="2014871"/>
    <lineage>
        <taxon>Bacteria</taxon>
        <taxon>Bacillati</taxon>
        <taxon>Chloroflexota</taxon>
        <taxon>Ktedonobacteria</taxon>
        <taxon>Ktedonobacterales</taxon>
        <taxon>Dictyobacteraceae</taxon>
        <taxon>Tengunoibacter</taxon>
    </lineage>
</organism>
<dbReference type="Proteomes" id="UP000287352">
    <property type="component" value="Unassembled WGS sequence"/>
</dbReference>
<name>A0A401ZXH2_9CHLR</name>
<protein>
    <submittedName>
        <fullName evidence="1">Uncharacterized protein</fullName>
    </submittedName>
</protein>
<proteinExistence type="predicted"/>
<reference evidence="2" key="1">
    <citation type="submission" date="2018-12" db="EMBL/GenBank/DDBJ databases">
        <title>Tengunoibacter tsumagoiensis gen. nov., sp. nov., Dictyobacter kobayashii sp. nov., D. alpinus sp. nov., and D. joshuensis sp. nov. and description of Dictyobacteraceae fam. nov. within the order Ktedonobacterales isolated from Tengu-no-mugimeshi.</title>
        <authorList>
            <person name="Wang C.M."/>
            <person name="Zheng Y."/>
            <person name="Sakai Y."/>
            <person name="Toyoda A."/>
            <person name="Minakuchi Y."/>
            <person name="Abe K."/>
            <person name="Yokota A."/>
            <person name="Yabe S."/>
        </authorList>
    </citation>
    <scope>NUCLEOTIDE SEQUENCE [LARGE SCALE GENOMIC DNA]</scope>
    <source>
        <strain evidence="2">Uno3</strain>
    </source>
</reference>
<gene>
    <name evidence="1" type="ORF">KTT_13940</name>
</gene>
<comment type="caution">
    <text evidence="1">The sequence shown here is derived from an EMBL/GenBank/DDBJ whole genome shotgun (WGS) entry which is preliminary data.</text>
</comment>